<dbReference type="GO" id="GO:0003676">
    <property type="term" value="F:nucleic acid binding"/>
    <property type="evidence" value="ECO:0007669"/>
    <property type="project" value="InterPro"/>
</dbReference>
<dbReference type="EMBL" id="WTYV01000013">
    <property type="protein sequence ID" value="MXO73549.1"/>
    <property type="molecule type" value="Genomic_DNA"/>
</dbReference>
<keyword evidence="2" id="KW-0378">Hydrolase</keyword>
<keyword evidence="1" id="KW-0479">Metal-binding</keyword>
<dbReference type="Gene3D" id="3.30.70.2330">
    <property type="match status" value="1"/>
</dbReference>
<evidence type="ECO:0000313" key="5">
    <source>
        <dbReference type="EMBL" id="MXO73549.1"/>
    </source>
</evidence>
<evidence type="ECO:0000256" key="3">
    <source>
        <dbReference type="SAM" id="MobiDB-lite"/>
    </source>
</evidence>
<proteinExistence type="predicted"/>
<dbReference type="Pfam" id="PF08797">
    <property type="entry name" value="HIRAN"/>
    <property type="match status" value="1"/>
</dbReference>
<evidence type="ECO:0000313" key="6">
    <source>
        <dbReference type="Proteomes" id="UP000466966"/>
    </source>
</evidence>
<dbReference type="RefSeq" id="WP_160773484.1">
    <property type="nucleotide sequence ID" value="NZ_WTYV01000013.1"/>
</dbReference>
<organism evidence="5 6">
    <name type="scientific">Alteraurantiacibacter buctensis</name>
    <dbReference type="NCBI Taxonomy" id="1503981"/>
    <lineage>
        <taxon>Bacteria</taxon>
        <taxon>Pseudomonadati</taxon>
        <taxon>Pseudomonadota</taxon>
        <taxon>Alphaproteobacteria</taxon>
        <taxon>Sphingomonadales</taxon>
        <taxon>Erythrobacteraceae</taxon>
        <taxon>Alteraurantiacibacter</taxon>
    </lineage>
</organism>
<keyword evidence="6" id="KW-1185">Reference proteome</keyword>
<sequence length="136" mass="15063">MLNRNRSFASYSLEVVGAAHANADGSNRRFIIAMMAPGEQVELRPEPKNKHDPYAVAVFSGRGGQLGYLRAERAPHIGKLIRQGMEIRAVFQAATDHGAWIRVAFDGAEPVLPPPRPAATAEEREFWPDDEWDEPA</sequence>
<gene>
    <name evidence="5" type="ORF">GRI99_18205</name>
</gene>
<name>A0A844Z176_9SPHN</name>
<protein>
    <recommendedName>
        <fullName evidence="4">HIRAN domain-containing protein</fullName>
    </recommendedName>
</protein>
<dbReference type="Proteomes" id="UP000466966">
    <property type="component" value="Unassembled WGS sequence"/>
</dbReference>
<dbReference type="GO" id="GO:0016818">
    <property type="term" value="F:hydrolase activity, acting on acid anhydrides, in phosphorus-containing anhydrides"/>
    <property type="evidence" value="ECO:0007669"/>
    <property type="project" value="InterPro"/>
</dbReference>
<comment type="caution">
    <text evidence="5">The sequence shown here is derived from an EMBL/GenBank/DDBJ whole genome shotgun (WGS) entry which is preliminary data.</text>
</comment>
<feature type="region of interest" description="Disordered" evidence="3">
    <location>
        <begin position="110"/>
        <end position="136"/>
    </location>
</feature>
<dbReference type="GO" id="GO:0008270">
    <property type="term" value="F:zinc ion binding"/>
    <property type="evidence" value="ECO:0007669"/>
    <property type="project" value="InterPro"/>
</dbReference>
<evidence type="ECO:0000256" key="2">
    <source>
        <dbReference type="ARBA" id="ARBA00022801"/>
    </source>
</evidence>
<reference evidence="5 6" key="1">
    <citation type="submission" date="2019-12" db="EMBL/GenBank/DDBJ databases">
        <title>Genomic-based taxomic classification of the family Erythrobacteraceae.</title>
        <authorList>
            <person name="Xu L."/>
        </authorList>
    </citation>
    <scope>NUCLEOTIDE SEQUENCE [LARGE SCALE GENOMIC DNA]</scope>
    <source>
        <strain evidence="5 6">M0322</strain>
    </source>
</reference>
<feature type="domain" description="HIRAN" evidence="4">
    <location>
        <begin position="16"/>
        <end position="109"/>
    </location>
</feature>
<accession>A0A844Z176</accession>
<dbReference type="OrthoDB" id="7432909at2"/>
<dbReference type="AlphaFoldDB" id="A0A844Z176"/>
<evidence type="ECO:0000256" key="1">
    <source>
        <dbReference type="ARBA" id="ARBA00022723"/>
    </source>
</evidence>
<evidence type="ECO:0000259" key="4">
    <source>
        <dbReference type="SMART" id="SM00910"/>
    </source>
</evidence>
<dbReference type="InterPro" id="IPR014905">
    <property type="entry name" value="HIRAN"/>
</dbReference>
<dbReference type="SMART" id="SM00910">
    <property type="entry name" value="HIRAN"/>
    <property type="match status" value="1"/>
</dbReference>